<sequence>MKDKQLRFSISSARFLFLSIHLALVGPLKNSYITNPISMSAILCYQCSVSKLLFYLN</sequence>
<protein>
    <submittedName>
        <fullName evidence="1">Uncharacterized protein</fullName>
    </submittedName>
</protein>
<organism evidence="1">
    <name type="scientific">Arundo donax</name>
    <name type="common">Giant reed</name>
    <name type="synonym">Donax arundinaceus</name>
    <dbReference type="NCBI Taxonomy" id="35708"/>
    <lineage>
        <taxon>Eukaryota</taxon>
        <taxon>Viridiplantae</taxon>
        <taxon>Streptophyta</taxon>
        <taxon>Embryophyta</taxon>
        <taxon>Tracheophyta</taxon>
        <taxon>Spermatophyta</taxon>
        <taxon>Magnoliopsida</taxon>
        <taxon>Liliopsida</taxon>
        <taxon>Poales</taxon>
        <taxon>Poaceae</taxon>
        <taxon>PACMAD clade</taxon>
        <taxon>Arundinoideae</taxon>
        <taxon>Arundineae</taxon>
        <taxon>Arundo</taxon>
    </lineage>
</organism>
<reference evidence="1" key="1">
    <citation type="submission" date="2014-09" db="EMBL/GenBank/DDBJ databases">
        <authorList>
            <person name="Magalhaes I.L.F."/>
            <person name="Oliveira U."/>
            <person name="Santos F.R."/>
            <person name="Vidigal T.H.D.A."/>
            <person name="Brescovit A.D."/>
            <person name="Santos A.J."/>
        </authorList>
    </citation>
    <scope>NUCLEOTIDE SEQUENCE</scope>
    <source>
        <tissue evidence="1">Shoot tissue taken approximately 20 cm above the soil surface</tissue>
    </source>
</reference>
<reference evidence="1" key="2">
    <citation type="journal article" date="2015" name="Data Brief">
        <title>Shoot transcriptome of the giant reed, Arundo donax.</title>
        <authorList>
            <person name="Barrero R.A."/>
            <person name="Guerrero F.D."/>
            <person name="Moolhuijzen P."/>
            <person name="Goolsby J.A."/>
            <person name="Tidwell J."/>
            <person name="Bellgard S.E."/>
            <person name="Bellgard M.I."/>
        </authorList>
    </citation>
    <scope>NUCLEOTIDE SEQUENCE</scope>
    <source>
        <tissue evidence="1">Shoot tissue taken approximately 20 cm above the soil surface</tissue>
    </source>
</reference>
<dbReference type="AlphaFoldDB" id="A0A0A9A643"/>
<name>A0A0A9A643_ARUDO</name>
<accession>A0A0A9A643</accession>
<dbReference type="EMBL" id="GBRH01251334">
    <property type="protein sequence ID" value="JAD46561.1"/>
    <property type="molecule type" value="Transcribed_RNA"/>
</dbReference>
<proteinExistence type="predicted"/>
<evidence type="ECO:0000313" key="1">
    <source>
        <dbReference type="EMBL" id="JAD46561.1"/>
    </source>
</evidence>